<proteinExistence type="predicted"/>
<reference evidence="1 2" key="1">
    <citation type="submission" date="2018-11" db="EMBL/GenBank/DDBJ databases">
        <title>Complete genome sequence of Paenibacillus baekrokdamisoli strain KCTC 33723.</title>
        <authorList>
            <person name="Kang S.W."/>
            <person name="Lee K.C."/>
            <person name="Kim K.K."/>
            <person name="Kim J.S."/>
            <person name="Kim D.S."/>
            <person name="Ko S.H."/>
            <person name="Yang S.H."/>
            <person name="Lee J.S."/>
        </authorList>
    </citation>
    <scope>NUCLEOTIDE SEQUENCE [LARGE SCALE GENOMIC DNA]</scope>
    <source>
        <strain evidence="1 2">KCTC 33723</strain>
    </source>
</reference>
<protein>
    <submittedName>
        <fullName evidence="1">Uncharacterized protein</fullName>
    </submittedName>
</protein>
<evidence type="ECO:0000313" key="1">
    <source>
        <dbReference type="EMBL" id="BBH20022.1"/>
    </source>
</evidence>
<accession>A0A3G9IP35</accession>
<name>A0A3G9IP35_9BACL</name>
<dbReference type="KEGG" id="pbk:Back11_13670"/>
<evidence type="ECO:0000313" key="2">
    <source>
        <dbReference type="Proteomes" id="UP000275368"/>
    </source>
</evidence>
<sequence>MRNAGGYGFTIDLESDGGSSHAFNHRGYMEYQYSKDCNQSHTCICIFHMQSVN</sequence>
<keyword evidence="2" id="KW-1185">Reference proteome</keyword>
<organism evidence="1 2">
    <name type="scientific">Paenibacillus baekrokdamisoli</name>
    <dbReference type="NCBI Taxonomy" id="1712516"/>
    <lineage>
        <taxon>Bacteria</taxon>
        <taxon>Bacillati</taxon>
        <taxon>Bacillota</taxon>
        <taxon>Bacilli</taxon>
        <taxon>Bacillales</taxon>
        <taxon>Paenibacillaceae</taxon>
        <taxon>Paenibacillus</taxon>
    </lineage>
</organism>
<gene>
    <name evidence="1" type="ORF">Back11_13670</name>
</gene>
<dbReference type="EMBL" id="AP019308">
    <property type="protein sequence ID" value="BBH20022.1"/>
    <property type="molecule type" value="Genomic_DNA"/>
</dbReference>
<dbReference type="AlphaFoldDB" id="A0A3G9IP35"/>
<dbReference type="Proteomes" id="UP000275368">
    <property type="component" value="Chromosome"/>
</dbReference>